<gene>
    <name evidence="2" type="ORF">OPKNFCMD_0723</name>
</gene>
<organism evidence="2 3">
    <name type="scientific">Methylobacterium crusticola</name>
    <dbReference type="NCBI Taxonomy" id="1697972"/>
    <lineage>
        <taxon>Bacteria</taxon>
        <taxon>Pseudomonadati</taxon>
        <taxon>Pseudomonadota</taxon>
        <taxon>Alphaproteobacteria</taxon>
        <taxon>Hyphomicrobiales</taxon>
        <taxon>Methylobacteriaceae</taxon>
        <taxon>Methylobacterium</taxon>
    </lineage>
</organism>
<reference evidence="2" key="1">
    <citation type="journal article" date="2021" name="Front. Microbiol.">
        <title>Comprehensive Comparative Genomics and Phenotyping of Methylobacterium Species.</title>
        <authorList>
            <person name="Alessa O."/>
            <person name="Ogura Y."/>
            <person name="Fujitani Y."/>
            <person name="Takami H."/>
            <person name="Hayashi T."/>
            <person name="Sahin N."/>
            <person name="Tani A."/>
        </authorList>
    </citation>
    <scope>NUCLEOTIDE SEQUENCE</scope>
    <source>
        <strain evidence="2">KCTC 52305</strain>
    </source>
</reference>
<keyword evidence="1" id="KW-0472">Membrane</keyword>
<evidence type="ECO:0008006" key="4">
    <source>
        <dbReference type="Google" id="ProtNLM"/>
    </source>
</evidence>
<evidence type="ECO:0000313" key="3">
    <source>
        <dbReference type="Proteomes" id="UP001055167"/>
    </source>
</evidence>
<keyword evidence="3" id="KW-1185">Reference proteome</keyword>
<feature type="transmembrane region" description="Helical" evidence="1">
    <location>
        <begin position="125"/>
        <end position="147"/>
    </location>
</feature>
<sequence length="183" mass="19319">MGIRLAFAPFIAFAVVDRIVGPTEGLIAGALIAAAFVVRDAVTPARSPKVLEIGTALLFCALALYAVLGSPAWSVVGVRLRVDAGLLVIVLATMALGRPFTVPYAREQVDPAFHHTPEFLRTNTIITGAWALAFAVMVAAELALLYLPQVPHRVGVLAIVLALVGAVKFSGWYPGHVRRKAGA</sequence>
<protein>
    <recommendedName>
        <fullName evidence="4">Intracellular septation protein A</fullName>
    </recommendedName>
</protein>
<evidence type="ECO:0000256" key="1">
    <source>
        <dbReference type="SAM" id="Phobius"/>
    </source>
</evidence>
<name>A0ABQ4QST1_9HYPH</name>
<keyword evidence="1" id="KW-1133">Transmembrane helix</keyword>
<reference evidence="2" key="2">
    <citation type="submission" date="2021-08" db="EMBL/GenBank/DDBJ databases">
        <authorList>
            <person name="Tani A."/>
            <person name="Ola A."/>
            <person name="Ogura Y."/>
            <person name="Katsura K."/>
            <person name="Hayashi T."/>
        </authorList>
    </citation>
    <scope>NUCLEOTIDE SEQUENCE</scope>
    <source>
        <strain evidence="2">KCTC 52305</strain>
    </source>
</reference>
<dbReference type="RefSeq" id="WP_128560652.1">
    <property type="nucleotide sequence ID" value="NZ_BPQH01000002.1"/>
</dbReference>
<feature type="transmembrane region" description="Helical" evidence="1">
    <location>
        <begin position="154"/>
        <end position="173"/>
    </location>
</feature>
<feature type="transmembrane region" description="Helical" evidence="1">
    <location>
        <begin position="85"/>
        <end position="105"/>
    </location>
</feature>
<proteinExistence type="predicted"/>
<feature type="transmembrane region" description="Helical" evidence="1">
    <location>
        <begin position="50"/>
        <end position="73"/>
    </location>
</feature>
<dbReference type="EMBL" id="BPQH01000002">
    <property type="protein sequence ID" value="GJD48009.1"/>
    <property type="molecule type" value="Genomic_DNA"/>
</dbReference>
<evidence type="ECO:0000313" key="2">
    <source>
        <dbReference type="EMBL" id="GJD48009.1"/>
    </source>
</evidence>
<accession>A0ABQ4QST1</accession>
<dbReference type="Proteomes" id="UP001055167">
    <property type="component" value="Unassembled WGS sequence"/>
</dbReference>
<keyword evidence="1" id="KW-0812">Transmembrane</keyword>
<comment type="caution">
    <text evidence="2">The sequence shown here is derived from an EMBL/GenBank/DDBJ whole genome shotgun (WGS) entry which is preliminary data.</text>
</comment>